<sequence length="94" mass="11126">MSDADRNRALLRGECRYCKIVHFYLATDMKEICGDVQVDDVKLRCEKCGQADIPVTCHHPSAAEYQTLMLRRLERIEFKRKIIWRDEPAWKRQG</sequence>
<gene>
    <name evidence="1" type="ORF">L4923_27830</name>
</gene>
<name>A0ABS9QQ79_9HYPH</name>
<dbReference type="EMBL" id="JAKREW010000056">
    <property type="protein sequence ID" value="MCG7508851.1"/>
    <property type="molecule type" value="Genomic_DNA"/>
</dbReference>
<dbReference type="RefSeq" id="WP_239370354.1">
    <property type="nucleotide sequence ID" value="NZ_JAKREW010000056.1"/>
</dbReference>
<accession>A0ABS9QQ79</accession>
<keyword evidence="2" id="KW-1185">Reference proteome</keyword>
<organism evidence="1 2">
    <name type="scientific">Mesorhizobium retamae</name>
    <dbReference type="NCBI Taxonomy" id="2912854"/>
    <lineage>
        <taxon>Bacteria</taxon>
        <taxon>Pseudomonadati</taxon>
        <taxon>Pseudomonadota</taxon>
        <taxon>Alphaproteobacteria</taxon>
        <taxon>Hyphomicrobiales</taxon>
        <taxon>Phyllobacteriaceae</taxon>
        <taxon>Mesorhizobium</taxon>
    </lineage>
</organism>
<dbReference type="Proteomes" id="UP001201701">
    <property type="component" value="Unassembled WGS sequence"/>
</dbReference>
<evidence type="ECO:0000313" key="1">
    <source>
        <dbReference type="EMBL" id="MCG7508851.1"/>
    </source>
</evidence>
<reference evidence="1 2" key="1">
    <citation type="submission" date="2022-02" db="EMBL/GenBank/DDBJ databases">
        <title>Draft genome sequence of Mezorhizobium retamae strain IRAMC:0171 isolated from Retama raetam nodules.</title>
        <authorList>
            <person name="Bengaied R."/>
            <person name="Sbissi I."/>
            <person name="Huber K."/>
            <person name="Ghodbane F."/>
            <person name="Nouioui I."/>
            <person name="Tarhouni M."/>
            <person name="Gtari M."/>
        </authorList>
    </citation>
    <scope>NUCLEOTIDE SEQUENCE [LARGE SCALE GENOMIC DNA]</scope>
    <source>
        <strain evidence="1 2">IRAMC:0171</strain>
    </source>
</reference>
<evidence type="ECO:0000313" key="2">
    <source>
        <dbReference type="Proteomes" id="UP001201701"/>
    </source>
</evidence>
<proteinExistence type="predicted"/>
<protein>
    <submittedName>
        <fullName evidence="1">Uncharacterized protein</fullName>
    </submittedName>
</protein>
<comment type="caution">
    <text evidence="1">The sequence shown here is derived from an EMBL/GenBank/DDBJ whole genome shotgun (WGS) entry which is preliminary data.</text>
</comment>